<dbReference type="Pfam" id="PF19315">
    <property type="entry name" value="MC_hydratase"/>
    <property type="match status" value="1"/>
</dbReference>
<dbReference type="InterPro" id="IPR048274">
    <property type="entry name" value="MC_hydratase"/>
</dbReference>
<name>A0A927EXK8_9ACTN</name>
<gene>
    <name evidence="1" type="ORF">IF129_03325</name>
</gene>
<evidence type="ECO:0000313" key="2">
    <source>
        <dbReference type="Proteomes" id="UP000632289"/>
    </source>
</evidence>
<dbReference type="GO" id="GO:0016829">
    <property type="term" value="F:lyase activity"/>
    <property type="evidence" value="ECO:0007669"/>
    <property type="project" value="InterPro"/>
</dbReference>
<dbReference type="Gene3D" id="3.10.129.10">
    <property type="entry name" value="Hotdog Thioesterase"/>
    <property type="match status" value="1"/>
</dbReference>
<sequence length="169" mass="18641">MALRRTGENEYTEEHGGDYEDFEPGMVIRHWPGRTLSEADNTWLTLLLMNQHPLHFDENYAAGTGYGRVLVNSSITLALVGGMTVQALSARAVANLGWDRVRLAEPVFVGDTLYATSRILSKRWSRSRPGQGIVTVETTGTKATGETVIVFERSFLARSREARPDGDAG</sequence>
<dbReference type="RefSeq" id="WP_191207865.1">
    <property type="nucleotide sequence ID" value="NZ_BAABKL010000039.1"/>
</dbReference>
<organism evidence="1 2">
    <name type="scientific">Streptomyces chumphonensis</name>
    <dbReference type="NCBI Taxonomy" id="1214925"/>
    <lineage>
        <taxon>Bacteria</taxon>
        <taxon>Bacillati</taxon>
        <taxon>Actinomycetota</taxon>
        <taxon>Actinomycetes</taxon>
        <taxon>Kitasatosporales</taxon>
        <taxon>Streptomycetaceae</taxon>
        <taxon>Streptomyces</taxon>
    </lineage>
</organism>
<dbReference type="CDD" id="cd03451">
    <property type="entry name" value="FkbR2"/>
    <property type="match status" value="1"/>
</dbReference>
<dbReference type="PANTHER" id="PTHR43664">
    <property type="entry name" value="MONOAMINE OXIDASE-RELATED"/>
    <property type="match status" value="1"/>
</dbReference>
<keyword evidence="2" id="KW-1185">Reference proteome</keyword>
<accession>A0A927EXK8</accession>
<evidence type="ECO:0000313" key="1">
    <source>
        <dbReference type="EMBL" id="MBD3930606.1"/>
    </source>
</evidence>
<dbReference type="EMBL" id="JACXYU010000001">
    <property type="protein sequence ID" value="MBD3930606.1"/>
    <property type="molecule type" value="Genomic_DNA"/>
</dbReference>
<dbReference type="AlphaFoldDB" id="A0A927EXK8"/>
<dbReference type="InterPro" id="IPR029069">
    <property type="entry name" value="HotDog_dom_sf"/>
</dbReference>
<proteinExistence type="predicted"/>
<dbReference type="PANTHER" id="PTHR43664:SF1">
    <property type="entry name" value="BETA-METHYLMALYL-COA DEHYDRATASE"/>
    <property type="match status" value="1"/>
</dbReference>
<dbReference type="Proteomes" id="UP000632289">
    <property type="component" value="Unassembled WGS sequence"/>
</dbReference>
<dbReference type="InterPro" id="IPR052342">
    <property type="entry name" value="MCH/BMMD"/>
</dbReference>
<protein>
    <submittedName>
        <fullName evidence="1">MaoC family dehydratase</fullName>
    </submittedName>
</protein>
<dbReference type="SUPFAM" id="SSF54637">
    <property type="entry name" value="Thioesterase/thiol ester dehydrase-isomerase"/>
    <property type="match status" value="1"/>
</dbReference>
<comment type="caution">
    <text evidence="1">The sequence shown here is derived from an EMBL/GenBank/DDBJ whole genome shotgun (WGS) entry which is preliminary data.</text>
</comment>
<reference evidence="1" key="1">
    <citation type="submission" date="2020-09" db="EMBL/GenBank/DDBJ databases">
        <title>Secondary metabolite and genome analysis of marine Streptomyces chumphonensis KK1-2T.</title>
        <authorList>
            <person name="Phongsopitanun W."/>
            <person name="Kanchanasin P."/>
            <person name="Pittayakhajonwut P."/>
            <person name="Suwanborirux K."/>
            <person name="Tanasupawat S."/>
        </authorList>
    </citation>
    <scope>NUCLEOTIDE SEQUENCE</scope>
    <source>
        <strain evidence="1">KK1-2</strain>
    </source>
</reference>